<proteinExistence type="predicted"/>
<gene>
    <name evidence="1" type="ORF">QF030_001629</name>
</gene>
<accession>A0ABU0NK41</accession>
<comment type="caution">
    <text evidence="1">The sequence shown here is derived from an EMBL/GenBank/DDBJ whole genome shotgun (WGS) entry which is preliminary data.</text>
</comment>
<sequence length="93" mass="10042">MTARSRSCAVQTGRRLLLPSAGAALSALQRPGPYPSPRRFGFRLPACEVYQVKLTVAAFTAHRIASVTRTARGCRDPCPGGMPPPKYPCPFEP</sequence>
<evidence type="ECO:0000313" key="2">
    <source>
        <dbReference type="Proteomes" id="UP001230654"/>
    </source>
</evidence>
<evidence type="ECO:0000313" key="1">
    <source>
        <dbReference type="EMBL" id="MDQ0579451.1"/>
    </source>
</evidence>
<evidence type="ECO:0008006" key="3">
    <source>
        <dbReference type="Google" id="ProtNLM"/>
    </source>
</evidence>
<keyword evidence="2" id="KW-1185">Reference proteome</keyword>
<reference evidence="1 2" key="1">
    <citation type="submission" date="2023-07" db="EMBL/GenBank/DDBJ databases">
        <title>Comparative genomics of wheat-associated soil bacteria to identify genetic determinants of phenazine resistance.</title>
        <authorList>
            <person name="Mouncey N."/>
        </authorList>
    </citation>
    <scope>NUCLEOTIDE SEQUENCE [LARGE SCALE GENOMIC DNA]</scope>
    <source>
        <strain evidence="1 2">B2I6</strain>
    </source>
</reference>
<organism evidence="1 2">
    <name type="scientific">Streptomyces rishiriensis</name>
    <dbReference type="NCBI Taxonomy" id="68264"/>
    <lineage>
        <taxon>Bacteria</taxon>
        <taxon>Bacillati</taxon>
        <taxon>Actinomycetota</taxon>
        <taxon>Actinomycetes</taxon>
        <taxon>Kitasatosporales</taxon>
        <taxon>Streptomycetaceae</taxon>
        <taxon>Streptomyces</taxon>
    </lineage>
</organism>
<protein>
    <recommendedName>
        <fullName evidence="3">Secreted protein</fullName>
    </recommendedName>
</protein>
<name>A0ABU0NK41_STRRH</name>
<dbReference type="EMBL" id="JAUSWV010000002">
    <property type="protein sequence ID" value="MDQ0579451.1"/>
    <property type="molecule type" value="Genomic_DNA"/>
</dbReference>
<dbReference type="Proteomes" id="UP001230654">
    <property type="component" value="Unassembled WGS sequence"/>
</dbReference>